<evidence type="ECO:0000313" key="2">
    <source>
        <dbReference type="EMBL" id="NML15582.1"/>
    </source>
</evidence>
<protein>
    <recommendedName>
        <fullName evidence="4">PXPV repeat-containing protein</fullName>
    </recommendedName>
</protein>
<organism evidence="2 3">
    <name type="scientific">Azohydromonas caseinilytica</name>
    <dbReference type="NCBI Taxonomy" id="2728836"/>
    <lineage>
        <taxon>Bacteria</taxon>
        <taxon>Pseudomonadati</taxon>
        <taxon>Pseudomonadota</taxon>
        <taxon>Betaproteobacteria</taxon>
        <taxon>Burkholderiales</taxon>
        <taxon>Sphaerotilaceae</taxon>
        <taxon>Azohydromonas</taxon>
    </lineage>
</organism>
<gene>
    <name evidence="2" type="ORF">HHL10_11440</name>
</gene>
<evidence type="ECO:0008006" key="4">
    <source>
        <dbReference type="Google" id="ProtNLM"/>
    </source>
</evidence>
<feature type="chain" id="PRO_5032949079" description="PXPV repeat-containing protein" evidence="1">
    <location>
        <begin position="26"/>
        <end position="145"/>
    </location>
</feature>
<proteinExistence type="predicted"/>
<evidence type="ECO:0000313" key="3">
    <source>
        <dbReference type="Proteomes" id="UP000574067"/>
    </source>
</evidence>
<keyword evidence="1" id="KW-0732">Signal</keyword>
<reference evidence="2 3" key="1">
    <citation type="submission" date="2020-04" db="EMBL/GenBank/DDBJ databases">
        <title>Azohydromonas sp. isolated from soil.</title>
        <authorList>
            <person name="Dahal R.H."/>
        </authorList>
    </citation>
    <scope>NUCLEOTIDE SEQUENCE [LARGE SCALE GENOMIC DNA]</scope>
    <source>
        <strain evidence="2 3">G-1-1-14</strain>
    </source>
</reference>
<comment type="caution">
    <text evidence="2">The sequence shown here is derived from an EMBL/GenBank/DDBJ whole genome shotgun (WGS) entry which is preliminary data.</text>
</comment>
<sequence length="145" mass="15522">MKRSHLLLSSAVLSLAGLLAMPARAGDVQWSVGINAPVQPGVSVGTVISSSPLRPAPVYVSPPGVVYVPPPPVYVSPPPLYVPRPPAYVAPPPIYYAPPPVYAPPPPVYVPAAPRYLTAPPVVYVPTPVYRQPHGWRGHHGHWQR</sequence>
<keyword evidence="3" id="KW-1185">Reference proteome</keyword>
<accession>A0A848F899</accession>
<name>A0A848F899_9BURK</name>
<dbReference type="AlphaFoldDB" id="A0A848F899"/>
<dbReference type="Proteomes" id="UP000574067">
    <property type="component" value="Unassembled WGS sequence"/>
</dbReference>
<evidence type="ECO:0000256" key="1">
    <source>
        <dbReference type="SAM" id="SignalP"/>
    </source>
</evidence>
<dbReference type="EMBL" id="JABBFW010000006">
    <property type="protein sequence ID" value="NML15582.1"/>
    <property type="molecule type" value="Genomic_DNA"/>
</dbReference>
<feature type="signal peptide" evidence="1">
    <location>
        <begin position="1"/>
        <end position="25"/>
    </location>
</feature>
<dbReference type="RefSeq" id="WP_169160475.1">
    <property type="nucleotide sequence ID" value="NZ_JABBFW010000006.1"/>
</dbReference>